<dbReference type="GO" id="GO:0006310">
    <property type="term" value="P:DNA recombination"/>
    <property type="evidence" value="ECO:0007669"/>
    <property type="project" value="UniProtKB-KW"/>
</dbReference>
<dbReference type="Pfam" id="PF07727">
    <property type="entry name" value="RVT_2"/>
    <property type="match status" value="1"/>
</dbReference>
<dbReference type="AlphaFoldDB" id="A0AAD4WBP9"/>
<evidence type="ECO:0000256" key="7">
    <source>
        <dbReference type="ARBA" id="ARBA00022918"/>
    </source>
</evidence>
<evidence type="ECO:0000256" key="3">
    <source>
        <dbReference type="ARBA" id="ARBA00022759"/>
    </source>
</evidence>
<reference evidence="13 14" key="1">
    <citation type="journal article" date="2022" name="G3 (Bethesda)">
        <title>Whole-genome sequence and methylome profiling of the almond [Prunus dulcis (Mill.) D.A. Webb] cultivar 'Nonpareil'.</title>
        <authorList>
            <person name="D'Amico-Willman K.M."/>
            <person name="Ouma W.Z."/>
            <person name="Meulia T."/>
            <person name="Sideli G.M."/>
            <person name="Gradziel T.M."/>
            <person name="Fresnedo-Ramirez J."/>
        </authorList>
    </citation>
    <scope>NUCLEOTIDE SEQUENCE [LARGE SCALE GENOMIC DNA]</scope>
    <source>
        <strain evidence="13">Clone GOH B32 T37-40</strain>
    </source>
</reference>
<keyword evidence="14" id="KW-1185">Reference proteome</keyword>
<name>A0AAD4WBP9_PRUDU</name>
<keyword evidence="7" id="KW-0695">RNA-directed DNA polymerase</keyword>
<keyword evidence="2" id="KW-0479">Metal-binding</keyword>
<keyword evidence="6" id="KW-0229">DNA integration</keyword>
<keyword evidence="8" id="KW-0239">DNA-directed DNA polymerase</keyword>
<feature type="domain" description="Retroviral polymerase SH3-like" evidence="12">
    <location>
        <begin position="72"/>
        <end position="115"/>
    </location>
</feature>
<dbReference type="GO" id="GO:0046872">
    <property type="term" value="F:metal ion binding"/>
    <property type="evidence" value="ECO:0007669"/>
    <property type="project" value="UniProtKB-KW"/>
</dbReference>
<keyword evidence="4" id="KW-0378">Hydrolase</keyword>
<evidence type="ECO:0000256" key="9">
    <source>
        <dbReference type="ARBA" id="ARBA00023172"/>
    </source>
</evidence>
<comment type="caution">
    <text evidence="13">The sequence shown here is derived from an EMBL/GenBank/DDBJ whole genome shotgun (WGS) entry which is preliminary data.</text>
</comment>
<evidence type="ECO:0000313" key="14">
    <source>
        <dbReference type="Proteomes" id="UP001054821"/>
    </source>
</evidence>
<dbReference type="EMBL" id="JAJFAZ020000003">
    <property type="protein sequence ID" value="KAI5339664.1"/>
    <property type="molecule type" value="Genomic_DNA"/>
</dbReference>
<evidence type="ECO:0000256" key="5">
    <source>
        <dbReference type="ARBA" id="ARBA00022842"/>
    </source>
</evidence>
<evidence type="ECO:0000256" key="6">
    <source>
        <dbReference type="ARBA" id="ARBA00022908"/>
    </source>
</evidence>
<evidence type="ECO:0000259" key="12">
    <source>
        <dbReference type="Pfam" id="PF25597"/>
    </source>
</evidence>
<dbReference type="SUPFAM" id="SSF53098">
    <property type="entry name" value="Ribonuclease H-like"/>
    <property type="match status" value="1"/>
</dbReference>
<dbReference type="InterPro" id="IPR039537">
    <property type="entry name" value="Retrotran_Ty1/copia-like"/>
</dbReference>
<keyword evidence="8" id="KW-0808">Transferase</keyword>
<keyword evidence="3" id="KW-0255">Endonuclease</keyword>
<dbReference type="GO" id="GO:0016787">
    <property type="term" value="F:hydrolase activity"/>
    <property type="evidence" value="ECO:0007669"/>
    <property type="project" value="UniProtKB-KW"/>
</dbReference>
<dbReference type="Proteomes" id="UP001054821">
    <property type="component" value="Chromosome 3"/>
</dbReference>
<keyword evidence="9" id="KW-0233">DNA recombination</keyword>
<accession>A0AAD4WBP9</accession>
<evidence type="ECO:0000256" key="10">
    <source>
        <dbReference type="ARBA" id="ARBA00023268"/>
    </source>
</evidence>
<dbReference type="GO" id="GO:0003887">
    <property type="term" value="F:DNA-directed DNA polymerase activity"/>
    <property type="evidence" value="ECO:0007669"/>
    <property type="project" value="UniProtKB-KW"/>
</dbReference>
<dbReference type="PANTHER" id="PTHR42648">
    <property type="entry name" value="TRANSPOSASE, PUTATIVE-RELATED"/>
    <property type="match status" value="1"/>
</dbReference>
<gene>
    <name evidence="13" type="ORF">L3X38_018936</name>
</gene>
<dbReference type="InterPro" id="IPR012337">
    <property type="entry name" value="RNaseH-like_sf"/>
</dbReference>
<dbReference type="PANTHER" id="PTHR42648:SF11">
    <property type="entry name" value="TRANSPOSON TY4-P GAG-POL POLYPROTEIN"/>
    <property type="match status" value="1"/>
</dbReference>
<evidence type="ECO:0008006" key="15">
    <source>
        <dbReference type="Google" id="ProtNLM"/>
    </source>
</evidence>
<dbReference type="InterPro" id="IPR013103">
    <property type="entry name" value="RVT_2"/>
</dbReference>
<protein>
    <recommendedName>
        <fullName evidence="15">Transposable element protein</fullName>
    </recommendedName>
</protein>
<keyword evidence="5" id="KW-0460">Magnesium</keyword>
<keyword evidence="1" id="KW-0540">Nuclease</keyword>
<evidence type="ECO:0000259" key="11">
    <source>
        <dbReference type="Pfam" id="PF07727"/>
    </source>
</evidence>
<proteinExistence type="predicted"/>
<evidence type="ECO:0000256" key="2">
    <source>
        <dbReference type="ARBA" id="ARBA00022723"/>
    </source>
</evidence>
<evidence type="ECO:0000256" key="8">
    <source>
        <dbReference type="ARBA" id="ARBA00022932"/>
    </source>
</evidence>
<keyword evidence="10" id="KW-0511">Multifunctional enzyme</keyword>
<organism evidence="13 14">
    <name type="scientific">Prunus dulcis</name>
    <name type="common">Almond</name>
    <name type="synonym">Amygdalus dulcis</name>
    <dbReference type="NCBI Taxonomy" id="3755"/>
    <lineage>
        <taxon>Eukaryota</taxon>
        <taxon>Viridiplantae</taxon>
        <taxon>Streptophyta</taxon>
        <taxon>Embryophyta</taxon>
        <taxon>Tracheophyta</taxon>
        <taxon>Spermatophyta</taxon>
        <taxon>Magnoliopsida</taxon>
        <taxon>eudicotyledons</taxon>
        <taxon>Gunneridae</taxon>
        <taxon>Pentapetalae</taxon>
        <taxon>rosids</taxon>
        <taxon>fabids</taxon>
        <taxon>Rosales</taxon>
        <taxon>Rosaceae</taxon>
        <taxon>Amygdaloideae</taxon>
        <taxon>Amygdaleae</taxon>
        <taxon>Prunus</taxon>
    </lineage>
</organism>
<dbReference type="Pfam" id="PF25597">
    <property type="entry name" value="SH3_retrovirus"/>
    <property type="match status" value="1"/>
</dbReference>
<evidence type="ECO:0000313" key="13">
    <source>
        <dbReference type="EMBL" id="KAI5339664.1"/>
    </source>
</evidence>
<evidence type="ECO:0000256" key="4">
    <source>
        <dbReference type="ARBA" id="ARBA00022801"/>
    </source>
</evidence>
<dbReference type="GO" id="GO:0004519">
    <property type="term" value="F:endonuclease activity"/>
    <property type="evidence" value="ECO:0007669"/>
    <property type="project" value="UniProtKB-KW"/>
</dbReference>
<dbReference type="InterPro" id="IPR057670">
    <property type="entry name" value="SH3_retrovirus"/>
</dbReference>
<dbReference type="GO" id="GO:0015074">
    <property type="term" value="P:DNA integration"/>
    <property type="evidence" value="ECO:0007669"/>
    <property type="project" value="UniProtKB-KW"/>
</dbReference>
<evidence type="ECO:0000256" key="1">
    <source>
        <dbReference type="ARBA" id="ARBA00022722"/>
    </source>
</evidence>
<sequence>MKLQRGRIEPLVEMARTILHEKRMFTKFWGEAVNITIYILNRCPTSALKNKTPFEPFSERNPRVKHMRVFGSLCYTYIPSQQRHHKLEETSENGVFVGCGTCEKGYRVFNLRTQKWKSLNDIFAQCKVSIVKPENFAEAIQDEAWNQAVREVITMIEKNSTWEMVNRPGNKLVVGVRWIFKTKLNLDDYIQKHKARLVAKGYIQKPGVDFNETFAPVARLDTIRTLIVLVAQRNWKFSNWM</sequence>
<feature type="domain" description="Reverse transcriptase Ty1/copia-type" evidence="11">
    <location>
        <begin position="159"/>
        <end position="236"/>
    </location>
</feature>
<dbReference type="GO" id="GO:0003964">
    <property type="term" value="F:RNA-directed DNA polymerase activity"/>
    <property type="evidence" value="ECO:0007669"/>
    <property type="project" value="UniProtKB-KW"/>
</dbReference>
<keyword evidence="8" id="KW-0548">Nucleotidyltransferase</keyword>